<comment type="caution">
    <text evidence="2">The sequence shown here is derived from an EMBL/GenBank/DDBJ whole genome shotgun (WGS) entry which is preliminary data.</text>
</comment>
<evidence type="ECO:0000256" key="1">
    <source>
        <dbReference type="SAM" id="MobiDB-lite"/>
    </source>
</evidence>
<dbReference type="AlphaFoldDB" id="A0A8K0XVI8"/>
<gene>
    <name evidence="2" type="ORF">JJB97_00990</name>
</gene>
<evidence type="ECO:0000313" key="2">
    <source>
        <dbReference type="EMBL" id="MBK4713926.1"/>
    </source>
</evidence>
<evidence type="ECO:0000313" key="3">
    <source>
        <dbReference type="Proteomes" id="UP000659047"/>
    </source>
</evidence>
<sequence length="39" mass="4510">MFHRALSKRNSRLTLSGQHYDHTGGFLSPMALNLPSRRR</sequence>
<name>A0A8K0XVI8_9ENTR</name>
<reference evidence="2" key="1">
    <citation type="submission" date="2021-01" db="EMBL/GenBank/DDBJ databases">
        <title>Intestinitalea alba gen. nov., sp. nov., a novel genus of the family Enterobacteriaceae, isolated from the gut of the plastic-eating mealworm Tenebrio molitor L.</title>
        <authorList>
            <person name="Yang Y."/>
        </authorList>
    </citation>
    <scope>NUCLEOTIDE SEQUENCE</scope>
    <source>
        <strain evidence="2">BIT-L3</strain>
    </source>
</reference>
<feature type="region of interest" description="Disordered" evidence="1">
    <location>
        <begin position="1"/>
        <end position="39"/>
    </location>
</feature>
<dbReference type="GO" id="GO:0005524">
    <property type="term" value="F:ATP binding"/>
    <property type="evidence" value="ECO:0007669"/>
    <property type="project" value="UniProtKB-KW"/>
</dbReference>
<organism evidence="2 3">
    <name type="scientific">Tenebrionibacter intestinalis</name>
    <dbReference type="NCBI Taxonomy" id="2799638"/>
    <lineage>
        <taxon>Bacteria</taxon>
        <taxon>Pseudomonadati</taxon>
        <taxon>Pseudomonadota</taxon>
        <taxon>Gammaproteobacteria</taxon>
        <taxon>Enterobacterales</taxon>
        <taxon>Enterobacteriaceae</taxon>
        <taxon>Tenebrionibacter/Tenebrionicola group</taxon>
        <taxon>Tenebrionibacter</taxon>
    </lineage>
</organism>
<proteinExistence type="predicted"/>
<keyword evidence="3" id="KW-1185">Reference proteome</keyword>
<accession>A0A8K0XVI8</accession>
<protein>
    <submittedName>
        <fullName evidence="2">Uncharacterized protein</fullName>
    </submittedName>
</protein>
<dbReference type="Proteomes" id="UP000659047">
    <property type="component" value="Unassembled WGS sequence"/>
</dbReference>
<feature type="compositionally biased region" description="Basic residues" evidence="1">
    <location>
        <begin position="1"/>
        <end position="11"/>
    </location>
</feature>
<dbReference type="EMBL" id="JAEPBH010000001">
    <property type="protein sequence ID" value="MBK4713926.1"/>
    <property type="molecule type" value="Genomic_DNA"/>
</dbReference>